<reference evidence="1" key="1">
    <citation type="submission" date="2023-07" db="EMBL/GenBank/DDBJ databases">
        <title>Black Yeasts Isolated from many extreme environments.</title>
        <authorList>
            <person name="Coleine C."/>
            <person name="Stajich J.E."/>
            <person name="Selbmann L."/>
        </authorList>
    </citation>
    <scope>NUCLEOTIDE SEQUENCE</scope>
    <source>
        <strain evidence="1">CCFEE 5714</strain>
    </source>
</reference>
<gene>
    <name evidence="1" type="ORF">LTR37_018851</name>
</gene>
<comment type="caution">
    <text evidence="1">The sequence shown here is derived from an EMBL/GenBank/DDBJ whole genome shotgun (WGS) entry which is preliminary data.</text>
</comment>
<accession>A0ACC3MH01</accession>
<dbReference type="EMBL" id="JAUTXU010000274">
    <property type="protein sequence ID" value="KAK3691147.1"/>
    <property type="molecule type" value="Genomic_DNA"/>
</dbReference>
<keyword evidence="2" id="KW-1185">Reference proteome</keyword>
<sequence length="680" mass="76457">MAYANPRYGYHHAQTEGAISSTRPSYFEEDDSAILDPAILDADNMQSPVDAQLRKGSFANSNGVLSPAESQGWDHQYSNGLALESTSAGALNPFHEEHNGYLRHGPAHVPTFAHPQHHQGWSFEHGSGHCTPTTGVEFIPQPPPQSYEDHQTVQYTHHRTDSARGSFSHHGSHPPAPPQHYNAPHPEGRFIAAPQVQTPMSPHSHQDWMSMAQQEVECRPMSKRMRPASPLRTGVDSQRGDGIRKKNGRIDIPNERTIQTIDDLIESTNDDELLKELKQQKRLLRNREAALASRQRKKKHTEDLETQQKDFSRTINGLENQIQALELEHHNQERNHQIILHRYQEAQRMIDTLHDEKRDMIMKHTEETSNLRRRIHILTDQLEAGPAPAMSAAPSSTGFTDFNAEMEALNMGPHDWDNFIFVNELQNDQSDDFTFDSKPESIRQSPVLQKKNSSNTVVLSPPKKSAENTAEQPVASGLLFFLLLCGAFVASKPANSRPSDLPEVPEDVRAAAPAVLNGLLAEAGQSSTPSNSRSTQYTALEPTSSGLAQSTRPRSRLEHVHHRITSPTKQQEIDYAFSLTTAQYASLTNMNYNEHAGSSHRAETSPHPRRNLAEALTNAPEGNVQNSKAEVYTRSLLWDQIPADVVKQFKELVRDHHEIETRQRQQRSTRDDMFAYKVEP</sequence>
<evidence type="ECO:0000313" key="1">
    <source>
        <dbReference type="EMBL" id="KAK3691147.1"/>
    </source>
</evidence>
<evidence type="ECO:0000313" key="2">
    <source>
        <dbReference type="Proteomes" id="UP001281147"/>
    </source>
</evidence>
<organism evidence="1 2">
    <name type="scientific">Vermiconidia calcicola</name>
    <dbReference type="NCBI Taxonomy" id="1690605"/>
    <lineage>
        <taxon>Eukaryota</taxon>
        <taxon>Fungi</taxon>
        <taxon>Dikarya</taxon>
        <taxon>Ascomycota</taxon>
        <taxon>Pezizomycotina</taxon>
        <taxon>Dothideomycetes</taxon>
        <taxon>Dothideomycetidae</taxon>
        <taxon>Mycosphaerellales</taxon>
        <taxon>Extremaceae</taxon>
        <taxon>Vermiconidia</taxon>
    </lineage>
</organism>
<dbReference type="Proteomes" id="UP001281147">
    <property type="component" value="Unassembled WGS sequence"/>
</dbReference>
<protein>
    <submittedName>
        <fullName evidence="1">Uncharacterized protein</fullName>
    </submittedName>
</protein>
<name>A0ACC3MH01_9PEZI</name>
<proteinExistence type="predicted"/>